<evidence type="ECO:0000313" key="1">
    <source>
        <dbReference type="EMBL" id="CUI18039.1"/>
    </source>
</evidence>
<dbReference type="InParanoid" id="A0A0U5JFS3"/>
<keyword evidence="2" id="KW-1185">Reference proteome</keyword>
<sequence length="96" mass="10889">MQTALRNNCKNSKINSQFAKILRNCVGWWGFDNYKAGLSGRIIEKDYYFNLPPNLSKRVAGMAIINILLNKKSPENAGELQILGQFQNSQVKQKAQ</sequence>
<dbReference type="RefSeq" id="WP_032124680.1">
    <property type="nucleotide sequence ID" value="NZ_LN879502.1"/>
</dbReference>
<reference evidence="2" key="1">
    <citation type="submission" date="2015-09" db="EMBL/GenBank/DDBJ databases">
        <authorList>
            <person name="Bertelli C."/>
        </authorList>
    </citation>
    <scope>NUCLEOTIDE SEQUENCE [LARGE SCALE GENOMIC DNA]</scope>
    <source>
        <strain evidence="2">KNic</strain>
    </source>
</reference>
<organism evidence="1 2">
    <name type="scientific">Candidatus Protochlamydia naegleriophila</name>
    <dbReference type="NCBI Taxonomy" id="389348"/>
    <lineage>
        <taxon>Bacteria</taxon>
        <taxon>Pseudomonadati</taxon>
        <taxon>Chlamydiota</taxon>
        <taxon>Chlamydiia</taxon>
        <taxon>Parachlamydiales</taxon>
        <taxon>Parachlamydiaceae</taxon>
        <taxon>Candidatus Protochlamydia</taxon>
    </lineage>
</organism>
<name>A0A0U5JFS3_9BACT</name>
<dbReference type="Proteomes" id="UP000069902">
    <property type="component" value="Chromosome cPNK"/>
</dbReference>
<proteinExistence type="predicted"/>
<dbReference type="AlphaFoldDB" id="A0A0U5JFS3"/>
<protein>
    <submittedName>
        <fullName evidence="1">Uncharacterized protein</fullName>
    </submittedName>
</protein>
<gene>
    <name evidence="1" type="ORF">PNK_2445</name>
</gene>
<evidence type="ECO:0000313" key="2">
    <source>
        <dbReference type="Proteomes" id="UP000069902"/>
    </source>
</evidence>
<dbReference type="KEGG" id="pnl:PNK_2445"/>
<dbReference type="EMBL" id="LN879502">
    <property type="protein sequence ID" value="CUI18039.1"/>
    <property type="molecule type" value="Genomic_DNA"/>
</dbReference>
<dbReference type="PATRIC" id="fig|389348.3.peg.2739"/>
<accession>A0A0U5JFS3</accession>